<evidence type="ECO:0000313" key="3">
    <source>
        <dbReference type="EMBL" id="ABF40075.1"/>
    </source>
</evidence>
<dbReference type="EnsemblBacteria" id="ABF40075">
    <property type="protein sequence ID" value="ABF40075"/>
    <property type="gene ID" value="Acid345_1072"/>
</dbReference>
<dbReference type="RefSeq" id="WP_011521877.1">
    <property type="nucleotide sequence ID" value="NC_008009.1"/>
</dbReference>
<accession>Q1ISS5</accession>
<dbReference type="eggNOG" id="COG3184">
    <property type="taxonomic scope" value="Bacteria"/>
</dbReference>
<feature type="signal peptide" evidence="1">
    <location>
        <begin position="1"/>
        <end position="17"/>
    </location>
</feature>
<keyword evidence="4" id="KW-1185">Reference proteome</keyword>
<feature type="domain" description="DUF2059" evidence="2">
    <location>
        <begin position="94"/>
        <end position="148"/>
    </location>
</feature>
<dbReference type="KEGG" id="aba:Acid345_1072"/>
<dbReference type="InterPro" id="IPR018637">
    <property type="entry name" value="DUF2059"/>
</dbReference>
<evidence type="ECO:0000256" key="1">
    <source>
        <dbReference type="SAM" id="SignalP"/>
    </source>
</evidence>
<evidence type="ECO:0000259" key="2">
    <source>
        <dbReference type="Pfam" id="PF09832"/>
    </source>
</evidence>
<dbReference type="Proteomes" id="UP000002432">
    <property type="component" value="Chromosome"/>
</dbReference>
<dbReference type="Pfam" id="PF09832">
    <property type="entry name" value="DUF2059"/>
    <property type="match status" value="1"/>
</dbReference>
<dbReference type="EMBL" id="CP000360">
    <property type="protein sequence ID" value="ABF40075.1"/>
    <property type="molecule type" value="Genomic_DNA"/>
</dbReference>
<feature type="chain" id="PRO_5004191704" description="DUF2059 domain-containing protein" evidence="1">
    <location>
        <begin position="18"/>
        <end position="170"/>
    </location>
</feature>
<dbReference type="AlphaFoldDB" id="Q1ISS5"/>
<dbReference type="HOGENOM" id="CLU_107918_0_1_0"/>
<reference evidence="3 4" key="1">
    <citation type="journal article" date="2009" name="Appl. Environ. Microbiol.">
        <title>Three genomes from the phylum Acidobacteria provide insight into the lifestyles of these microorganisms in soils.</title>
        <authorList>
            <person name="Ward N.L."/>
            <person name="Challacombe J.F."/>
            <person name="Janssen P.H."/>
            <person name="Henrissat B."/>
            <person name="Coutinho P.M."/>
            <person name="Wu M."/>
            <person name="Xie G."/>
            <person name="Haft D.H."/>
            <person name="Sait M."/>
            <person name="Badger J."/>
            <person name="Barabote R.D."/>
            <person name="Bradley B."/>
            <person name="Brettin T.S."/>
            <person name="Brinkac L.M."/>
            <person name="Bruce D."/>
            <person name="Creasy T."/>
            <person name="Daugherty S.C."/>
            <person name="Davidsen T.M."/>
            <person name="DeBoy R.T."/>
            <person name="Detter J.C."/>
            <person name="Dodson R.J."/>
            <person name="Durkin A.S."/>
            <person name="Ganapathy A."/>
            <person name="Gwinn-Giglio M."/>
            <person name="Han C.S."/>
            <person name="Khouri H."/>
            <person name="Kiss H."/>
            <person name="Kothari S.P."/>
            <person name="Madupu R."/>
            <person name="Nelson K.E."/>
            <person name="Nelson W.C."/>
            <person name="Paulsen I."/>
            <person name="Penn K."/>
            <person name="Ren Q."/>
            <person name="Rosovitz M.J."/>
            <person name="Selengut J.D."/>
            <person name="Shrivastava S."/>
            <person name="Sullivan S.A."/>
            <person name="Tapia R."/>
            <person name="Thompson L.S."/>
            <person name="Watkins K.L."/>
            <person name="Yang Q."/>
            <person name="Yu C."/>
            <person name="Zafar N."/>
            <person name="Zhou L."/>
            <person name="Kuske C.R."/>
        </authorList>
    </citation>
    <scope>NUCLEOTIDE SEQUENCE [LARGE SCALE GENOMIC DNA]</scope>
    <source>
        <strain evidence="3 4">Ellin345</strain>
    </source>
</reference>
<evidence type="ECO:0000313" key="4">
    <source>
        <dbReference type="Proteomes" id="UP000002432"/>
    </source>
</evidence>
<name>Q1ISS5_KORVE</name>
<keyword evidence="1" id="KW-0732">Signal</keyword>
<proteinExistence type="predicted"/>
<sequence>MKRAALLVVLLSALVSANSQETKPDQPTRDDLTKMFEVLRVRQQTEGVMKTMLAQMKQQIEGDIEKRYPNLSEESKQKIEKMVNDSVNLYPVSEMLDDLTPVYQKHLTKADVDAIVGFYSSAAGQHFLDQMPTMTQEAMQLMLAKLQTRTAEYAKKIQDQADSLAEPKKP</sequence>
<protein>
    <recommendedName>
        <fullName evidence="2">DUF2059 domain-containing protein</fullName>
    </recommendedName>
</protein>
<organism evidence="3 4">
    <name type="scientific">Koribacter versatilis (strain Ellin345)</name>
    <dbReference type="NCBI Taxonomy" id="204669"/>
    <lineage>
        <taxon>Bacteria</taxon>
        <taxon>Pseudomonadati</taxon>
        <taxon>Acidobacteriota</taxon>
        <taxon>Terriglobia</taxon>
        <taxon>Terriglobales</taxon>
        <taxon>Candidatus Korobacteraceae</taxon>
        <taxon>Candidatus Korobacter</taxon>
    </lineage>
</organism>
<gene>
    <name evidence="3" type="ordered locus">Acid345_1072</name>
</gene>
<dbReference type="OrthoDB" id="490569at2"/>
<dbReference type="STRING" id="204669.Acid345_1072"/>